<dbReference type="Proteomes" id="UP001429580">
    <property type="component" value="Unassembled WGS sequence"/>
</dbReference>
<name>A0ABX0UX25_9HYPH</name>
<sequence length="29" mass="3245">MAKATTQISLTAIAYNFKRNYTILRVQGA</sequence>
<protein>
    <recommendedName>
        <fullName evidence="3">Transposase</fullName>
    </recommendedName>
</protein>
<proteinExistence type="predicted"/>
<dbReference type="EMBL" id="JAASQI010000002">
    <property type="protein sequence ID" value="NIJ57491.1"/>
    <property type="molecule type" value="Genomic_DNA"/>
</dbReference>
<evidence type="ECO:0008006" key="3">
    <source>
        <dbReference type="Google" id="ProtNLM"/>
    </source>
</evidence>
<comment type="caution">
    <text evidence="1">The sequence shown here is derived from an EMBL/GenBank/DDBJ whole genome shotgun (WGS) entry which is preliminary data.</text>
</comment>
<accession>A0ABX0UX25</accession>
<evidence type="ECO:0000313" key="1">
    <source>
        <dbReference type="EMBL" id="NIJ57491.1"/>
    </source>
</evidence>
<gene>
    <name evidence="1" type="ORF">FHS82_001317</name>
</gene>
<organism evidence="1 2">
    <name type="scientific">Pseudochelatococcus lubricantis</name>
    <dbReference type="NCBI Taxonomy" id="1538102"/>
    <lineage>
        <taxon>Bacteria</taxon>
        <taxon>Pseudomonadati</taxon>
        <taxon>Pseudomonadota</taxon>
        <taxon>Alphaproteobacteria</taxon>
        <taxon>Hyphomicrobiales</taxon>
        <taxon>Chelatococcaceae</taxon>
        <taxon>Pseudochelatococcus</taxon>
    </lineage>
</organism>
<evidence type="ECO:0000313" key="2">
    <source>
        <dbReference type="Proteomes" id="UP001429580"/>
    </source>
</evidence>
<keyword evidence="2" id="KW-1185">Reference proteome</keyword>
<reference evidence="1 2" key="1">
    <citation type="submission" date="2020-03" db="EMBL/GenBank/DDBJ databases">
        <title>Genomic Encyclopedia of Type Strains, Phase IV (KMG-IV): sequencing the most valuable type-strain genomes for metagenomic binning, comparative biology and taxonomic classification.</title>
        <authorList>
            <person name="Goeker M."/>
        </authorList>
    </citation>
    <scope>NUCLEOTIDE SEQUENCE [LARGE SCALE GENOMIC DNA]</scope>
    <source>
        <strain evidence="1 2">DSM 103870</strain>
    </source>
</reference>